<gene>
    <name evidence="2" type="ORF">AAX29_02032</name>
</gene>
<evidence type="ECO:0000313" key="2">
    <source>
        <dbReference type="EMBL" id="OCL96493.1"/>
    </source>
</evidence>
<dbReference type="OrthoDB" id="7061812at2"/>
<dbReference type="EMBL" id="LCUJ01000014">
    <property type="protein sequence ID" value="OCL96493.1"/>
    <property type="molecule type" value="Genomic_DNA"/>
</dbReference>
<dbReference type="Proteomes" id="UP000093281">
    <property type="component" value="Unassembled WGS sequence"/>
</dbReference>
<feature type="transmembrane region" description="Helical" evidence="1">
    <location>
        <begin position="103"/>
        <end position="127"/>
    </location>
</feature>
<sequence length="134" mass="15671">MSVFTIYQIEIIRKEELEAKLSENLDFKYQIKELSETEKSLKTLLTFIDSQKQKVIIYEQNMQQLENEKQKLEPLVNADKATVEALFKVQEERAKENANKERWIGFGLGILASIIASFVMVIGRYFFVSRQENS</sequence>
<accession>A0A1C0B2I6</accession>
<proteinExistence type="predicted"/>
<organism evidence="2 3">
    <name type="scientific">Aliarcobacter thereius</name>
    <dbReference type="NCBI Taxonomy" id="544718"/>
    <lineage>
        <taxon>Bacteria</taxon>
        <taxon>Pseudomonadati</taxon>
        <taxon>Campylobacterota</taxon>
        <taxon>Epsilonproteobacteria</taxon>
        <taxon>Campylobacterales</taxon>
        <taxon>Arcobacteraceae</taxon>
        <taxon>Aliarcobacter</taxon>
    </lineage>
</organism>
<dbReference type="AlphaFoldDB" id="A0A1C0B2I6"/>
<evidence type="ECO:0000313" key="3">
    <source>
        <dbReference type="Proteomes" id="UP000093281"/>
    </source>
</evidence>
<evidence type="ECO:0000256" key="1">
    <source>
        <dbReference type="SAM" id="Phobius"/>
    </source>
</evidence>
<keyword evidence="1" id="KW-0812">Transmembrane</keyword>
<dbReference type="RefSeq" id="WP_066187723.1">
    <property type="nucleotide sequence ID" value="NZ_LCUJ01000014.1"/>
</dbReference>
<name>A0A1C0B2I6_9BACT</name>
<reference evidence="3" key="1">
    <citation type="submission" date="2015-05" db="EMBL/GenBank/DDBJ databases">
        <authorList>
            <person name="Rovetto F."/>
            <person name="Cocolin L."/>
            <person name="Illeghems K."/>
            <person name="Van Nieuwerburgh F."/>
            <person name="Houf K."/>
        </authorList>
    </citation>
    <scope>NUCLEOTIDE SEQUENCE [LARGE SCALE GENOMIC DNA]</scope>
    <source>
        <strain evidence="3">DU22</strain>
    </source>
</reference>
<comment type="caution">
    <text evidence="2">The sequence shown here is derived from an EMBL/GenBank/DDBJ whole genome shotgun (WGS) entry which is preliminary data.</text>
</comment>
<keyword evidence="1" id="KW-0472">Membrane</keyword>
<keyword evidence="1" id="KW-1133">Transmembrane helix</keyword>
<protein>
    <submittedName>
        <fullName evidence="2">Uncharacterized protein</fullName>
    </submittedName>
</protein>